<protein>
    <submittedName>
        <fullName evidence="2">Uncharacterized protein</fullName>
    </submittedName>
</protein>
<name>A0A2H6NC12_9SAUR</name>
<evidence type="ECO:0000256" key="1">
    <source>
        <dbReference type="SAM" id="MobiDB-lite"/>
    </source>
</evidence>
<feature type="compositionally biased region" description="Basic residues" evidence="1">
    <location>
        <begin position="87"/>
        <end position="105"/>
    </location>
</feature>
<sequence>MLTGTRWQLLGIKVMELKGCRLDHEVERGCCIRSGGAGEWQQREQFRSLPARHWCPKQTQTQEPSAEWSQQAEAGSQRSGKGQNPQRQHRFQHPTHTHPNRACRP</sequence>
<accession>A0A2H6NC12</accession>
<reference evidence="2" key="2">
    <citation type="submission" date="2017-12" db="EMBL/GenBank/DDBJ databases">
        <title>Coralsnake Venomics: Analyses of Venom Gland Transcriptomes and Proteomes of Six Brazilian Taxa.</title>
        <authorList>
            <person name="Aird S.D."/>
            <person name="Jorge da Silva N."/>
            <person name="Qiu L."/>
            <person name="Villar-Briones A."/>
            <person name="Aparecida-Saddi V."/>
            <person name="Campos-Telles M.P."/>
            <person name="Grau M."/>
            <person name="Mikheyev A.S."/>
        </authorList>
    </citation>
    <scope>NUCLEOTIDE SEQUENCE</scope>
    <source>
        <tissue evidence="2">Venom_gland</tissue>
    </source>
</reference>
<organism evidence="2">
    <name type="scientific">Micrurus carvalhoi</name>
    <dbReference type="NCBI Taxonomy" id="3147026"/>
    <lineage>
        <taxon>Eukaryota</taxon>
        <taxon>Metazoa</taxon>
        <taxon>Chordata</taxon>
        <taxon>Craniata</taxon>
        <taxon>Vertebrata</taxon>
        <taxon>Euteleostomi</taxon>
        <taxon>Lepidosauria</taxon>
        <taxon>Squamata</taxon>
        <taxon>Bifurcata</taxon>
        <taxon>Unidentata</taxon>
        <taxon>Episquamata</taxon>
        <taxon>Toxicofera</taxon>
        <taxon>Serpentes</taxon>
        <taxon>Colubroidea</taxon>
        <taxon>Elapidae</taxon>
        <taxon>Elapinae</taxon>
        <taxon>Micrurus</taxon>
    </lineage>
</organism>
<proteinExistence type="predicted"/>
<reference evidence="2" key="1">
    <citation type="submission" date="2017-07" db="EMBL/GenBank/DDBJ databases">
        <authorList>
            <person name="Mikheyev A."/>
            <person name="Grau M."/>
        </authorList>
    </citation>
    <scope>NUCLEOTIDE SEQUENCE</scope>
    <source>
        <tissue evidence="2">Venom_gland</tissue>
    </source>
</reference>
<evidence type="ECO:0000313" key="2">
    <source>
        <dbReference type="EMBL" id="LAA27071.1"/>
    </source>
</evidence>
<feature type="compositionally biased region" description="Polar residues" evidence="1">
    <location>
        <begin position="57"/>
        <end position="86"/>
    </location>
</feature>
<dbReference type="EMBL" id="IACI01065838">
    <property type="protein sequence ID" value="LAA27071.1"/>
    <property type="molecule type" value="Transcribed_RNA"/>
</dbReference>
<dbReference type="AlphaFoldDB" id="A0A2H6NC12"/>
<feature type="region of interest" description="Disordered" evidence="1">
    <location>
        <begin position="53"/>
        <end position="105"/>
    </location>
</feature>